<evidence type="ECO:0000256" key="12">
    <source>
        <dbReference type="ARBA" id="ARBA00023136"/>
    </source>
</evidence>
<evidence type="ECO:0000313" key="16">
    <source>
        <dbReference type="Proteomes" id="UP000177811"/>
    </source>
</evidence>
<evidence type="ECO:0000256" key="3">
    <source>
        <dbReference type="ARBA" id="ARBA00007931"/>
    </source>
</evidence>
<evidence type="ECO:0000256" key="9">
    <source>
        <dbReference type="ARBA" id="ARBA00022833"/>
    </source>
</evidence>
<keyword evidence="6 13" id="KW-0812">Transmembrane</keyword>
<feature type="transmembrane region" description="Helical" evidence="13">
    <location>
        <begin position="204"/>
        <end position="222"/>
    </location>
</feature>
<comment type="subcellular location">
    <subcellularLocation>
        <location evidence="2">Cell membrane</location>
        <topology evidence="2">Multi-pass membrane protein</topology>
    </subcellularLocation>
</comment>
<protein>
    <recommendedName>
        <fullName evidence="14">Peptidase M50 domain-containing protein</fullName>
    </recommendedName>
</protein>
<feature type="transmembrane region" description="Helical" evidence="13">
    <location>
        <begin position="181"/>
        <end position="198"/>
    </location>
</feature>
<dbReference type="PANTHER" id="PTHR35864:SF1">
    <property type="entry name" value="ZINC METALLOPROTEASE YWHC-RELATED"/>
    <property type="match status" value="1"/>
</dbReference>
<sequence length="223" mass="24058">MASTSSRREDTVTVLAITIAIALVLYSIILHEISHGFIAERLGDPTARNAGRLTLNPLKHLDPIGSVILPLVTFFAFGFIIGWALPVPVDPRRFAPRWQRFGFALVGLAGPAINMVIAVLCGTAFRFLGDQHGALGTLLIVIVYLNVLLAIFNLMPLPPFDGSRILAPFMPRAIGRRMDEAGMGTALISLAVVLLLLLPILRHVTMFVASFIVGTDVAAILGR</sequence>
<evidence type="ECO:0000256" key="2">
    <source>
        <dbReference type="ARBA" id="ARBA00004651"/>
    </source>
</evidence>
<keyword evidence="10 13" id="KW-1133">Transmembrane helix</keyword>
<accession>A0A1G2KRP5</accession>
<keyword evidence="9" id="KW-0862">Zinc</keyword>
<keyword evidence="5" id="KW-0645">Protease</keyword>
<feature type="transmembrane region" description="Helical" evidence="13">
    <location>
        <begin position="12"/>
        <end position="29"/>
    </location>
</feature>
<feature type="transmembrane region" description="Helical" evidence="13">
    <location>
        <begin position="134"/>
        <end position="160"/>
    </location>
</feature>
<keyword evidence="4" id="KW-1003">Cell membrane</keyword>
<evidence type="ECO:0000259" key="14">
    <source>
        <dbReference type="Pfam" id="PF02163"/>
    </source>
</evidence>
<keyword evidence="11" id="KW-0482">Metalloprotease</keyword>
<comment type="similarity">
    <text evidence="3">Belongs to the peptidase M50B family.</text>
</comment>
<evidence type="ECO:0000256" key="11">
    <source>
        <dbReference type="ARBA" id="ARBA00023049"/>
    </source>
</evidence>
<proteinExistence type="inferred from homology"/>
<dbReference type="Proteomes" id="UP000177811">
    <property type="component" value="Unassembled WGS sequence"/>
</dbReference>
<evidence type="ECO:0000256" key="1">
    <source>
        <dbReference type="ARBA" id="ARBA00001947"/>
    </source>
</evidence>
<evidence type="ECO:0000256" key="7">
    <source>
        <dbReference type="ARBA" id="ARBA00022723"/>
    </source>
</evidence>
<dbReference type="AlphaFoldDB" id="A0A1G2KRP5"/>
<keyword evidence="12 13" id="KW-0472">Membrane</keyword>
<dbReference type="GO" id="GO:0008237">
    <property type="term" value="F:metallopeptidase activity"/>
    <property type="evidence" value="ECO:0007669"/>
    <property type="project" value="UniProtKB-KW"/>
</dbReference>
<evidence type="ECO:0000256" key="10">
    <source>
        <dbReference type="ARBA" id="ARBA00022989"/>
    </source>
</evidence>
<evidence type="ECO:0000256" key="6">
    <source>
        <dbReference type="ARBA" id="ARBA00022692"/>
    </source>
</evidence>
<feature type="transmembrane region" description="Helical" evidence="13">
    <location>
        <begin position="67"/>
        <end position="89"/>
    </location>
</feature>
<dbReference type="InterPro" id="IPR044537">
    <property type="entry name" value="Rip2-like"/>
</dbReference>
<feature type="domain" description="Peptidase M50" evidence="14">
    <location>
        <begin position="135"/>
        <end position="196"/>
    </location>
</feature>
<dbReference type="InterPro" id="IPR008915">
    <property type="entry name" value="Peptidase_M50"/>
</dbReference>
<dbReference type="GO" id="GO:0005886">
    <property type="term" value="C:plasma membrane"/>
    <property type="evidence" value="ECO:0007669"/>
    <property type="project" value="UniProtKB-SubCell"/>
</dbReference>
<reference evidence="15 16" key="1">
    <citation type="journal article" date="2016" name="Nat. Commun.">
        <title>Thousands of microbial genomes shed light on interconnected biogeochemical processes in an aquifer system.</title>
        <authorList>
            <person name="Anantharaman K."/>
            <person name="Brown C.T."/>
            <person name="Hug L.A."/>
            <person name="Sharon I."/>
            <person name="Castelle C.J."/>
            <person name="Probst A.J."/>
            <person name="Thomas B.C."/>
            <person name="Singh A."/>
            <person name="Wilkins M.J."/>
            <person name="Karaoz U."/>
            <person name="Brodie E.L."/>
            <person name="Williams K.H."/>
            <person name="Hubbard S.S."/>
            <person name="Banfield J.F."/>
        </authorList>
    </citation>
    <scope>NUCLEOTIDE SEQUENCE [LARGE SCALE GENOMIC DNA]</scope>
</reference>
<comment type="caution">
    <text evidence="15">The sequence shown here is derived from an EMBL/GenBank/DDBJ whole genome shotgun (WGS) entry which is preliminary data.</text>
</comment>
<evidence type="ECO:0000256" key="13">
    <source>
        <dbReference type="SAM" id="Phobius"/>
    </source>
</evidence>
<keyword evidence="7" id="KW-0479">Metal-binding</keyword>
<dbReference type="InterPro" id="IPR052348">
    <property type="entry name" value="Metallopeptidase_M50B"/>
</dbReference>
<evidence type="ECO:0000256" key="5">
    <source>
        <dbReference type="ARBA" id="ARBA00022670"/>
    </source>
</evidence>
<name>A0A1G2KRP5_9BACT</name>
<dbReference type="PANTHER" id="PTHR35864">
    <property type="entry name" value="ZINC METALLOPROTEASE MJ0611-RELATED"/>
    <property type="match status" value="1"/>
</dbReference>
<evidence type="ECO:0000313" key="15">
    <source>
        <dbReference type="EMBL" id="OHA01252.1"/>
    </source>
</evidence>
<dbReference type="EMBL" id="MHQL01000067">
    <property type="protein sequence ID" value="OHA01252.1"/>
    <property type="molecule type" value="Genomic_DNA"/>
</dbReference>
<keyword evidence="8" id="KW-0378">Hydrolase</keyword>
<gene>
    <name evidence="15" type="ORF">A3C16_02890</name>
</gene>
<dbReference type="GO" id="GO:0046872">
    <property type="term" value="F:metal ion binding"/>
    <property type="evidence" value="ECO:0007669"/>
    <property type="project" value="UniProtKB-KW"/>
</dbReference>
<organism evidence="15 16">
    <name type="scientific">Candidatus Sungbacteria bacterium RIFCSPHIGHO2_02_FULL_51_29</name>
    <dbReference type="NCBI Taxonomy" id="1802273"/>
    <lineage>
        <taxon>Bacteria</taxon>
        <taxon>Candidatus Sungiibacteriota</taxon>
    </lineage>
</organism>
<dbReference type="GO" id="GO:0006508">
    <property type="term" value="P:proteolysis"/>
    <property type="evidence" value="ECO:0007669"/>
    <property type="project" value="UniProtKB-KW"/>
</dbReference>
<comment type="cofactor">
    <cofactor evidence="1">
        <name>Zn(2+)</name>
        <dbReference type="ChEBI" id="CHEBI:29105"/>
    </cofactor>
</comment>
<evidence type="ECO:0000256" key="4">
    <source>
        <dbReference type="ARBA" id="ARBA00022475"/>
    </source>
</evidence>
<evidence type="ECO:0000256" key="8">
    <source>
        <dbReference type="ARBA" id="ARBA00022801"/>
    </source>
</evidence>
<feature type="transmembrane region" description="Helical" evidence="13">
    <location>
        <begin position="101"/>
        <end position="128"/>
    </location>
</feature>
<dbReference type="Pfam" id="PF02163">
    <property type="entry name" value="Peptidase_M50"/>
    <property type="match status" value="1"/>
</dbReference>
<dbReference type="CDD" id="cd06158">
    <property type="entry name" value="S2P-M50_like_1"/>
    <property type="match status" value="1"/>
</dbReference>